<dbReference type="GO" id="GO:0006508">
    <property type="term" value="P:proteolysis"/>
    <property type="evidence" value="ECO:0007669"/>
    <property type="project" value="UniProtKB-KW"/>
</dbReference>
<dbReference type="InterPro" id="IPR036852">
    <property type="entry name" value="Peptidase_S8/S53_dom_sf"/>
</dbReference>
<evidence type="ECO:0000256" key="3">
    <source>
        <dbReference type="ARBA" id="ARBA00022801"/>
    </source>
</evidence>
<evidence type="ECO:0000313" key="8">
    <source>
        <dbReference type="Proteomes" id="UP000748308"/>
    </source>
</evidence>
<dbReference type="Proteomes" id="UP000748308">
    <property type="component" value="Unassembled WGS sequence"/>
</dbReference>
<sequence length="669" mass="71351">GFGHYDEQAYAIVDHGPCFPDSGSELADAGWPGPLAGTTLTAAPAWEGAFVPIYYFAGYGYAEGEIAIQGRRGEHFARAYNTLAKPYDFRPTRCGVLGIGREGVRACPDQSVIQEALVWFAPDSVALPAATTHGMIDALTCPPEVASILAEYSVRHVARAHPAAVKDTVGFTTRSGKIAVRTDYTAWFSFVAADSVEASSLAAAAGTARSVFGAFRDGLYIHFLRFPSELGPGGQYQHWHLHNHGIPNYESDIDIDAPQAWNLERGDDRIKLGIVDYSIEGPGNHHPDLRPLWRTCPWDPGSEHHGIGVAGIVGAETDSPGGEGVAAVDWEASIGCYPVCPNYTDPLDAVLIMEVVDAAVDDGCSVLNHSWGVRGGGEAFRPAFIRAYIEDVLAVAAIGQNESHPLWPGGRWDTGQLSVGAIDCRGALGATSQLPVIDVVAPGVDIPTLDIDGGYRLFTGSSAAAPVVSGIATLLLAYGLHHEIDLSVDDVAQLIRLGAVDMGAAGWDLQTGWGRANAYNSLYILANAAAHTFKQMSAPADETLVCEAVASAADYNLYQVPWSGGDPYSGLLTLTKYAATMPVDLGEIVSSGRAPVVWGRGTAMYGYGLDSFEEGEVLWGYGHCDTVGTATEELAILRTYLYREEGEGWWFPCAPEEIVWRWGVFAGPA</sequence>
<name>A0A937XE66_UNCEI</name>
<organism evidence="7 8">
    <name type="scientific">Eiseniibacteriota bacterium</name>
    <dbReference type="NCBI Taxonomy" id="2212470"/>
    <lineage>
        <taxon>Bacteria</taxon>
        <taxon>Candidatus Eiseniibacteriota</taxon>
    </lineage>
</organism>
<dbReference type="PANTHER" id="PTHR43806">
    <property type="entry name" value="PEPTIDASE S8"/>
    <property type="match status" value="1"/>
</dbReference>
<dbReference type="EMBL" id="VGIY01000518">
    <property type="protein sequence ID" value="MBM3318864.1"/>
    <property type="molecule type" value="Genomic_DNA"/>
</dbReference>
<protein>
    <submittedName>
        <fullName evidence="7">S8 family serine peptidase</fullName>
    </submittedName>
</protein>
<feature type="non-terminal residue" evidence="7">
    <location>
        <position position="1"/>
    </location>
</feature>
<evidence type="ECO:0000256" key="1">
    <source>
        <dbReference type="ARBA" id="ARBA00011073"/>
    </source>
</evidence>
<feature type="active site" description="Charge relay system" evidence="5">
    <location>
        <position position="462"/>
    </location>
</feature>
<keyword evidence="2 5" id="KW-0645">Protease</keyword>
<proteinExistence type="inferred from homology"/>
<feature type="domain" description="Peptidase S8/S53" evidence="6">
    <location>
        <begin position="301"/>
        <end position="514"/>
    </location>
</feature>
<evidence type="ECO:0000256" key="5">
    <source>
        <dbReference type="PROSITE-ProRule" id="PRU01240"/>
    </source>
</evidence>
<evidence type="ECO:0000256" key="4">
    <source>
        <dbReference type="ARBA" id="ARBA00022825"/>
    </source>
</evidence>
<feature type="active site" description="Charge relay system" evidence="5">
    <location>
        <position position="276"/>
    </location>
</feature>
<keyword evidence="4 5" id="KW-0720">Serine protease</keyword>
<dbReference type="Pfam" id="PF00082">
    <property type="entry name" value="Peptidase_S8"/>
    <property type="match status" value="1"/>
</dbReference>
<feature type="non-terminal residue" evidence="7">
    <location>
        <position position="669"/>
    </location>
</feature>
<dbReference type="PANTHER" id="PTHR43806:SF11">
    <property type="entry name" value="CEREVISIN-RELATED"/>
    <property type="match status" value="1"/>
</dbReference>
<feature type="active site" description="Charge relay system" evidence="5">
    <location>
        <position position="305"/>
    </location>
</feature>
<reference evidence="7" key="1">
    <citation type="submission" date="2019-03" db="EMBL/GenBank/DDBJ databases">
        <title>Lake Tanganyika Metagenome-Assembled Genomes (MAGs).</title>
        <authorList>
            <person name="Tran P."/>
        </authorList>
    </citation>
    <scope>NUCLEOTIDE SEQUENCE</scope>
    <source>
        <strain evidence="7">M_DeepCast_400m_m2_100</strain>
    </source>
</reference>
<evidence type="ECO:0000313" key="7">
    <source>
        <dbReference type="EMBL" id="MBM3318864.1"/>
    </source>
</evidence>
<accession>A0A937XE66</accession>
<dbReference type="InterPro" id="IPR050131">
    <property type="entry name" value="Peptidase_S8_subtilisin-like"/>
</dbReference>
<dbReference type="Gene3D" id="3.40.50.200">
    <property type="entry name" value="Peptidase S8/S53 domain"/>
    <property type="match status" value="1"/>
</dbReference>
<comment type="similarity">
    <text evidence="1 5">Belongs to the peptidase S8 family.</text>
</comment>
<evidence type="ECO:0000259" key="6">
    <source>
        <dbReference type="Pfam" id="PF00082"/>
    </source>
</evidence>
<dbReference type="GO" id="GO:0004252">
    <property type="term" value="F:serine-type endopeptidase activity"/>
    <property type="evidence" value="ECO:0007669"/>
    <property type="project" value="UniProtKB-UniRule"/>
</dbReference>
<comment type="caution">
    <text evidence="7">The sequence shown here is derived from an EMBL/GenBank/DDBJ whole genome shotgun (WGS) entry which is preliminary data.</text>
</comment>
<gene>
    <name evidence="7" type="ORF">FJY75_13530</name>
</gene>
<dbReference type="SUPFAM" id="SSF52743">
    <property type="entry name" value="Subtilisin-like"/>
    <property type="match status" value="1"/>
</dbReference>
<keyword evidence="3 5" id="KW-0378">Hydrolase</keyword>
<dbReference type="InterPro" id="IPR000209">
    <property type="entry name" value="Peptidase_S8/S53_dom"/>
</dbReference>
<dbReference type="PROSITE" id="PS51892">
    <property type="entry name" value="SUBTILASE"/>
    <property type="match status" value="1"/>
</dbReference>
<evidence type="ECO:0000256" key="2">
    <source>
        <dbReference type="ARBA" id="ARBA00022670"/>
    </source>
</evidence>
<dbReference type="AlphaFoldDB" id="A0A937XE66"/>